<comment type="caution">
    <text evidence="2">The sequence shown here is derived from an EMBL/GenBank/DDBJ whole genome shotgun (WGS) entry which is preliminary data.</text>
</comment>
<feature type="region of interest" description="Disordered" evidence="1">
    <location>
        <begin position="49"/>
        <end position="105"/>
    </location>
</feature>
<gene>
    <name evidence="2" type="ORF">L202_08175</name>
</gene>
<evidence type="ECO:0000313" key="3">
    <source>
        <dbReference type="Proteomes" id="UP000094065"/>
    </source>
</evidence>
<organism evidence="2 3">
    <name type="scientific">Cryptococcus amylolentus CBS 6039</name>
    <dbReference type="NCBI Taxonomy" id="1295533"/>
    <lineage>
        <taxon>Eukaryota</taxon>
        <taxon>Fungi</taxon>
        <taxon>Dikarya</taxon>
        <taxon>Basidiomycota</taxon>
        <taxon>Agaricomycotina</taxon>
        <taxon>Tremellomycetes</taxon>
        <taxon>Tremellales</taxon>
        <taxon>Cryptococcaceae</taxon>
        <taxon>Cryptococcus</taxon>
    </lineage>
</organism>
<dbReference type="GeneID" id="30159484"/>
<evidence type="ECO:0000313" key="2">
    <source>
        <dbReference type="EMBL" id="ODN72737.1"/>
    </source>
</evidence>
<dbReference type="AlphaFoldDB" id="A0A1E3H8S7"/>
<sequence length="105" mass="11860">MVRALQIELIQQNAVTEQILRYPQPLCSDLADVNKRCSAIIRPCAVTMRRPRRFQDPPVTTNNSKDGDNEGSHGRHSTQSHPKIGQHGLDFTNAQAKRTTRHMVC</sequence>
<reference evidence="2 3" key="1">
    <citation type="submission" date="2016-06" db="EMBL/GenBank/DDBJ databases">
        <title>Evolution of pathogenesis and genome organization in the Tremellales.</title>
        <authorList>
            <person name="Cuomo C."/>
            <person name="Litvintseva A."/>
            <person name="Heitman J."/>
            <person name="Chen Y."/>
            <person name="Sun S."/>
            <person name="Springer D."/>
            <person name="Dromer F."/>
            <person name="Young S."/>
            <person name="Zeng Q."/>
            <person name="Chapman S."/>
            <person name="Gujja S."/>
            <person name="Saif S."/>
            <person name="Birren B."/>
        </authorList>
    </citation>
    <scope>NUCLEOTIDE SEQUENCE [LARGE SCALE GENOMIC DNA]</scope>
    <source>
        <strain evidence="2 3">CBS 6039</strain>
    </source>
</reference>
<accession>A0A1E3H8S7</accession>
<protein>
    <submittedName>
        <fullName evidence="2">Uncharacterized protein</fullName>
    </submittedName>
</protein>
<keyword evidence="3" id="KW-1185">Reference proteome</keyword>
<dbReference type="RefSeq" id="XP_018988678.1">
    <property type="nucleotide sequence ID" value="XM_019143015.1"/>
</dbReference>
<proteinExistence type="predicted"/>
<dbReference type="EMBL" id="AWGJ01000014">
    <property type="protein sequence ID" value="ODN72737.1"/>
    <property type="molecule type" value="Genomic_DNA"/>
</dbReference>
<dbReference type="Proteomes" id="UP000094065">
    <property type="component" value="Unassembled WGS sequence"/>
</dbReference>
<name>A0A1E3H8S7_9TREE</name>
<evidence type="ECO:0000256" key="1">
    <source>
        <dbReference type="SAM" id="MobiDB-lite"/>
    </source>
</evidence>